<gene>
    <name evidence="2" type="ORF">CWS01_08235</name>
</gene>
<dbReference type="GO" id="GO:0016787">
    <property type="term" value="F:hydrolase activity"/>
    <property type="evidence" value="ECO:0007669"/>
    <property type="project" value="UniProtKB-KW"/>
</dbReference>
<dbReference type="SMART" id="SM00471">
    <property type="entry name" value="HDc"/>
    <property type="match status" value="1"/>
</dbReference>
<dbReference type="EMBL" id="PISE01000016">
    <property type="protein sequence ID" value="PKG24050.1"/>
    <property type="molecule type" value="Genomic_DNA"/>
</dbReference>
<dbReference type="RefSeq" id="WP_101176713.1">
    <property type="nucleotide sequence ID" value="NZ_PISE01000016.1"/>
</dbReference>
<comment type="caution">
    <text evidence="2">The sequence shown here is derived from an EMBL/GenBank/DDBJ whole genome shotgun (WGS) entry which is preliminary data.</text>
</comment>
<evidence type="ECO:0000313" key="3">
    <source>
        <dbReference type="Proteomes" id="UP000233375"/>
    </source>
</evidence>
<evidence type="ECO:0000313" key="2">
    <source>
        <dbReference type="EMBL" id="PKG24050.1"/>
    </source>
</evidence>
<keyword evidence="3" id="KW-1185">Reference proteome</keyword>
<dbReference type="OrthoDB" id="9797344at2"/>
<dbReference type="Gene3D" id="1.10.472.50">
    <property type="entry name" value="HD-domain/PDEase-like"/>
    <property type="match status" value="1"/>
</dbReference>
<protein>
    <submittedName>
        <fullName evidence="2">Phosphohydrolase</fullName>
    </submittedName>
</protein>
<keyword evidence="2" id="KW-0378">Hydrolase</keyword>
<sequence>MIKEAEQFVKKRLKNDTSGHDWYHIDRVRKASLYICKQERKGNPFIIEMAALLHDIADVKLNASKEAGLHALDYFLQTQKIAAKDKQHILAVIESVSFNGGNGISPPATIEAKIVQDGDRLDAIGAIGIARTFAYGGSKGSMLYDPSIEIRENMSEIEYRHGKSTSIHHFYEKLLKLKDLLHTNTAKKIADERHQVMEFFLAEFYKEWNGTYEKYFN</sequence>
<dbReference type="Pfam" id="PF01966">
    <property type="entry name" value="HD"/>
    <property type="match status" value="1"/>
</dbReference>
<dbReference type="PANTHER" id="PTHR33594:SF1">
    <property type="entry name" value="HD_PDEASE DOMAIN-CONTAINING PROTEIN"/>
    <property type="match status" value="1"/>
</dbReference>
<dbReference type="AlphaFoldDB" id="A0A2N0Z3G7"/>
<dbReference type="PANTHER" id="PTHR33594">
    <property type="entry name" value="SUPERFAMILY HYDROLASE, PUTATIVE (AFU_ORTHOLOGUE AFUA_1G03035)-RELATED"/>
    <property type="match status" value="1"/>
</dbReference>
<accession>A0A2N0Z3G7</accession>
<feature type="domain" description="HD/PDEase" evidence="1">
    <location>
        <begin position="17"/>
        <end position="133"/>
    </location>
</feature>
<dbReference type="Gene3D" id="1.20.58.1910">
    <property type="match status" value="1"/>
</dbReference>
<dbReference type="Proteomes" id="UP000233375">
    <property type="component" value="Unassembled WGS sequence"/>
</dbReference>
<reference evidence="2 3" key="1">
    <citation type="journal article" date="2003" name="Int. J. Syst. Evol. Microbiol.">
        <title>Bacillus nealsonii sp. nov., isolated from a spacecraft-assembly facility, whose spores are gamma-radiation resistant.</title>
        <authorList>
            <person name="Venkateswaran K."/>
            <person name="Kempf M."/>
            <person name="Chen F."/>
            <person name="Satomi M."/>
            <person name="Nicholson W."/>
            <person name="Kern R."/>
        </authorList>
    </citation>
    <scope>NUCLEOTIDE SEQUENCE [LARGE SCALE GENOMIC DNA]</scope>
    <source>
        <strain evidence="2 3">FO-92</strain>
    </source>
</reference>
<proteinExistence type="predicted"/>
<dbReference type="InterPro" id="IPR006674">
    <property type="entry name" value="HD_domain"/>
</dbReference>
<evidence type="ECO:0000259" key="1">
    <source>
        <dbReference type="SMART" id="SM00471"/>
    </source>
</evidence>
<dbReference type="InterPro" id="IPR003607">
    <property type="entry name" value="HD/PDEase_dom"/>
</dbReference>
<organism evidence="2 3">
    <name type="scientific">Niallia nealsonii</name>
    <dbReference type="NCBI Taxonomy" id="115979"/>
    <lineage>
        <taxon>Bacteria</taxon>
        <taxon>Bacillati</taxon>
        <taxon>Bacillota</taxon>
        <taxon>Bacilli</taxon>
        <taxon>Bacillales</taxon>
        <taxon>Bacillaceae</taxon>
        <taxon>Niallia</taxon>
    </lineage>
</organism>
<name>A0A2N0Z3G7_9BACI</name>
<dbReference type="SUPFAM" id="SSF109604">
    <property type="entry name" value="HD-domain/PDEase-like"/>
    <property type="match status" value="1"/>
</dbReference>
<dbReference type="CDD" id="cd00077">
    <property type="entry name" value="HDc"/>
    <property type="match status" value="1"/>
</dbReference>